<evidence type="ECO:0000256" key="1">
    <source>
        <dbReference type="SAM" id="MobiDB-lite"/>
    </source>
</evidence>
<accession>A0A4Z2J3X4</accession>
<feature type="compositionally biased region" description="Polar residues" evidence="1">
    <location>
        <begin position="279"/>
        <end position="302"/>
    </location>
</feature>
<organism evidence="2 3">
    <name type="scientific">Liparis tanakae</name>
    <name type="common">Tanaka's snailfish</name>
    <dbReference type="NCBI Taxonomy" id="230148"/>
    <lineage>
        <taxon>Eukaryota</taxon>
        <taxon>Metazoa</taxon>
        <taxon>Chordata</taxon>
        <taxon>Craniata</taxon>
        <taxon>Vertebrata</taxon>
        <taxon>Euteleostomi</taxon>
        <taxon>Actinopterygii</taxon>
        <taxon>Neopterygii</taxon>
        <taxon>Teleostei</taxon>
        <taxon>Neoteleostei</taxon>
        <taxon>Acanthomorphata</taxon>
        <taxon>Eupercaria</taxon>
        <taxon>Perciformes</taxon>
        <taxon>Cottioidei</taxon>
        <taxon>Cottales</taxon>
        <taxon>Liparidae</taxon>
        <taxon>Liparis</taxon>
    </lineage>
</organism>
<name>A0A4Z2J3X4_9TELE</name>
<feature type="compositionally biased region" description="Basic residues" evidence="1">
    <location>
        <begin position="250"/>
        <end position="264"/>
    </location>
</feature>
<protein>
    <submittedName>
        <fullName evidence="2">Uncharacterized protein</fullName>
    </submittedName>
</protein>
<evidence type="ECO:0000313" key="3">
    <source>
        <dbReference type="Proteomes" id="UP000314294"/>
    </source>
</evidence>
<comment type="caution">
    <text evidence="2">The sequence shown here is derived from an EMBL/GenBank/DDBJ whole genome shotgun (WGS) entry which is preliminary data.</text>
</comment>
<dbReference type="Proteomes" id="UP000314294">
    <property type="component" value="Unassembled WGS sequence"/>
</dbReference>
<proteinExistence type="predicted"/>
<gene>
    <name evidence="2" type="ORF">EYF80_005381</name>
</gene>
<feature type="region of interest" description="Disordered" evidence="1">
    <location>
        <begin position="245"/>
        <end position="302"/>
    </location>
</feature>
<evidence type="ECO:0000313" key="2">
    <source>
        <dbReference type="EMBL" id="TNN84388.1"/>
    </source>
</evidence>
<dbReference type="AlphaFoldDB" id="A0A4Z2J3X4"/>
<feature type="compositionally biased region" description="Basic and acidic residues" evidence="1">
    <location>
        <begin position="268"/>
        <end position="278"/>
    </location>
</feature>
<keyword evidence="3" id="KW-1185">Reference proteome</keyword>
<dbReference type="EMBL" id="SRLO01000027">
    <property type="protein sequence ID" value="TNN84388.1"/>
    <property type="molecule type" value="Genomic_DNA"/>
</dbReference>
<reference evidence="2 3" key="1">
    <citation type="submission" date="2019-03" db="EMBL/GenBank/DDBJ databases">
        <title>First draft genome of Liparis tanakae, snailfish: a comprehensive survey of snailfish specific genes.</title>
        <authorList>
            <person name="Kim W."/>
            <person name="Song I."/>
            <person name="Jeong J.-H."/>
            <person name="Kim D."/>
            <person name="Kim S."/>
            <person name="Ryu S."/>
            <person name="Song J.Y."/>
            <person name="Lee S.K."/>
        </authorList>
    </citation>
    <scope>NUCLEOTIDE SEQUENCE [LARGE SCALE GENOMIC DNA]</scope>
    <source>
        <tissue evidence="2">Muscle</tissue>
    </source>
</reference>
<sequence length="302" mass="33215">MFRESLSIRSRRRHSASAMVVWAPLLFSQCAGSRLSCSLVSCADQIKDPSYPGQPCNVRVFSLSSSISLGIFSLFSCSTSLCRCGWIDSRDLSQRVAVASALFVLVAQHGHKQVPDQLSHQMSHIRRSGVFASLLLLACLQQHPGDGLFDLLIVVRIFLARGKVLERFREDLALAVPGPPHSLIQLEYRAGTPLLGPVSMTANIQVVLGSEERERSWASPPNEASTIVRTRCYSRSANDCSATSFLKTTSGKRRRSNNNKKKKLSTNDSHKEKSERTSAAHTHSNQNAPRGKESTSQPQIAI</sequence>